<proteinExistence type="predicted"/>
<keyword evidence="3" id="KW-1185">Reference proteome</keyword>
<dbReference type="OrthoDB" id="6493944at2759"/>
<evidence type="ECO:0000313" key="3">
    <source>
        <dbReference type="Proteomes" id="UP000017836"/>
    </source>
</evidence>
<name>W1P186_AMBTC</name>
<dbReference type="GO" id="GO:0016036">
    <property type="term" value="P:cellular response to phosphate starvation"/>
    <property type="evidence" value="ECO:0007669"/>
    <property type="project" value="EnsemblPlants"/>
</dbReference>
<dbReference type="EMBL" id="KI394815">
    <property type="protein sequence ID" value="ERN00695.1"/>
    <property type="molecule type" value="Genomic_DNA"/>
</dbReference>
<dbReference type="PROSITE" id="PS51382">
    <property type="entry name" value="SPX"/>
    <property type="match status" value="1"/>
</dbReference>
<dbReference type="HOGENOM" id="CLU_057600_1_1_1"/>
<protein>
    <recommendedName>
        <fullName evidence="1">SPX domain-containing protein</fullName>
    </recommendedName>
</protein>
<dbReference type="AlphaFoldDB" id="W1P186"/>
<sequence>MKYGNRLRRQIEETLPEWRNEFIAYKDMKKYLKTLSHTSLSLEEARFICLLNAEIEKINNFFLEQEEDFIIRQKELQDRIQSTIATFGANGVRPSETEYEEAMAKIRKDMVNFHGEMVLLENYSNVNYTGLGKILKKYDKKTGRFLRLPFIEKVLGQPFLMTDLLSKLIKECEKTMQALFPVEGGGNEAWEESIFRNTVAALVTIREMRRGSSTYSPFSLPPIDDHGDHFSLYSLIPIQ</sequence>
<dbReference type="OMA" id="LAFVHFY"/>
<accession>W1P186</accession>
<dbReference type="Pfam" id="PF03105">
    <property type="entry name" value="SPX"/>
    <property type="match status" value="1"/>
</dbReference>
<dbReference type="InterPro" id="IPR004331">
    <property type="entry name" value="SPX_dom"/>
</dbReference>
<dbReference type="InterPro" id="IPR031142">
    <property type="entry name" value="SPX_prot"/>
</dbReference>
<evidence type="ECO:0000259" key="1">
    <source>
        <dbReference type="PROSITE" id="PS51382"/>
    </source>
</evidence>
<reference evidence="3" key="1">
    <citation type="journal article" date="2013" name="Science">
        <title>The Amborella genome and the evolution of flowering plants.</title>
        <authorList>
            <consortium name="Amborella Genome Project"/>
        </authorList>
    </citation>
    <scope>NUCLEOTIDE SEQUENCE [LARGE SCALE GENOMIC DNA]</scope>
</reference>
<feature type="domain" description="SPX" evidence="1">
    <location>
        <begin position="1"/>
        <end position="152"/>
    </location>
</feature>
<dbReference type="KEGG" id="atr:18428764"/>
<dbReference type="PANTHER" id="PTHR45978:SF2">
    <property type="entry name" value="SPX DOMAIN-CONTAINING PROTEIN 3"/>
    <property type="match status" value="1"/>
</dbReference>
<dbReference type="GO" id="GO:0080040">
    <property type="term" value="P:positive regulation of cellular response to phosphate starvation"/>
    <property type="evidence" value="ECO:0007669"/>
    <property type="project" value="EnsemblPlants"/>
</dbReference>
<gene>
    <name evidence="2" type="ORF">AMTR_s00106p00068380</name>
</gene>
<dbReference type="CDD" id="cd14481">
    <property type="entry name" value="SPX_AtSPX1_like"/>
    <property type="match status" value="1"/>
</dbReference>
<dbReference type="eggNOG" id="KOG1161">
    <property type="taxonomic scope" value="Eukaryota"/>
</dbReference>
<dbReference type="Proteomes" id="UP000017836">
    <property type="component" value="Unassembled WGS sequence"/>
</dbReference>
<evidence type="ECO:0000313" key="2">
    <source>
        <dbReference type="EMBL" id="ERN00695.1"/>
    </source>
</evidence>
<dbReference type="PANTHER" id="PTHR45978">
    <property type="entry name" value="SPX DOMAIN-CONTAINING PROTEIN 3"/>
    <property type="match status" value="1"/>
</dbReference>
<organism evidence="2 3">
    <name type="scientific">Amborella trichopoda</name>
    <dbReference type="NCBI Taxonomy" id="13333"/>
    <lineage>
        <taxon>Eukaryota</taxon>
        <taxon>Viridiplantae</taxon>
        <taxon>Streptophyta</taxon>
        <taxon>Embryophyta</taxon>
        <taxon>Tracheophyta</taxon>
        <taxon>Spermatophyta</taxon>
        <taxon>Magnoliopsida</taxon>
        <taxon>Amborellales</taxon>
        <taxon>Amborellaceae</taxon>
        <taxon>Amborella</taxon>
    </lineage>
</organism>
<dbReference type="Gramene" id="ERN00695">
    <property type="protein sequence ID" value="ERN00695"/>
    <property type="gene ID" value="AMTR_s00106p00068380"/>
</dbReference>